<dbReference type="Proteomes" id="UP000821866">
    <property type="component" value="Chromosome 3"/>
</dbReference>
<sequence>MLQKRETTINVRTVIELLTDSWNDIQRSTVTGCFRKAGFDLQEEGEEEDAADEDLQCAVEPESLLLIQRNFGESGTFLNFVEADNNLAVAEDLSDESIVRMVQEGKQRKDADTDVSYSGDSTPLIISGEVMTVLGKVWKHIQLWPSSHEALDLVSRLEGAVLKNGIKTALKQTTIKNYFTKEVV</sequence>
<comment type="caution">
    <text evidence="1">The sequence shown here is derived from an EMBL/GenBank/DDBJ whole genome shotgun (WGS) entry which is preliminary data.</text>
</comment>
<reference evidence="1" key="2">
    <citation type="submission" date="2021-09" db="EMBL/GenBank/DDBJ databases">
        <authorList>
            <person name="Jia N."/>
            <person name="Wang J."/>
            <person name="Shi W."/>
            <person name="Du L."/>
            <person name="Sun Y."/>
            <person name="Zhan W."/>
            <person name="Jiang J."/>
            <person name="Wang Q."/>
            <person name="Zhang B."/>
            <person name="Ji P."/>
            <person name="Sakyi L.B."/>
            <person name="Cui X."/>
            <person name="Yuan T."/>
            <person name="Jiang B."/>
            <person name="Yang W."/>
            <person name="Lam T.T.-Y."/>
            <person name="Chang Q."/>
            <person name="Ding S."/>
            <person name="Wang X."/>
            <person name="Zhu J."/>
            <person name="Ruan X."/>
            <person name="Zhao L."/>
            <person name="Wei J."/>
            <person name="Que T."/>
            <person name="Du C."/>
            <person name="Cheng J."/>
            <person name="Dai P."/>
            <person name="Han X."/>
            <person name="Huang E."/>
            <person name="Gao Y."/>
            <person name="Liu J."/>
            <person name="Shao H."/>
            <person name="Ye R."/>
            <person name="Li L."/>
            <person name="Wei W."/>
            <person name="Wang X."/>
            <person name="Wang C."/>
            <person name="Huo Q."/>
            <person name="Li W."/>
            <person name="Guo W."/>
            <person name="Chen H."/>
            <person name="Chen S."/>
            <person name="Zhou L."/>
            <person name="Zhou L."/>
            <person name="Ni X."/>
            <person name="Tian J."/>
            <person name="Zhou Y."/>
            <person name="Sheng Y."/>
            <person name="Liu T."/>
            <person name="Pan Y."/>
            <person name="Xia L."/>
            <person name="Li J."/>
            <person name="Zhao F."/>
            <person name="Cao W."/>
        </authorList>
    </citation>
    <scope>NUCLEOTIDE SEQUENCE</scope>
    <source>
        <strain evidence="1">Rmic-2018</strain>
        <tissue evidence="1">Larvae</tissue>
    </source>
</reference>
<accession>A0A9J6E549</accession>
<gene>
    <name evidence="1" type="ORF">HPB51_002705</name>
</gene>
<organism evidence="1 2">
    <name type="scientific">Rhipicephalus microplus</name>
    <name type="common">Cattle tick</name>
    <name type="synonym">Boophilus microplus</name>
    <dbReference type="NCBI Taxonomy" id="6941"/>
    <lineage>
        <taxon>Eukaryota</taxon>
        <taxon>Metazoa</taxon>
        <taxon>Ecdysozoa</taxon>
        <taxon>Arthropoda</taxon>
        <taxon>Chelicerata</taxon>
        <taxon>Arachnida</taxon>
        <taxon>Acari</taxon>
        <taxon>Parasitiformes</taxon>
        <taxon>Ixodida</taxon>
        <taxon>Ixodoidea</taxon>
        <taxon>Ixodidae</taxon>
        <taxon>Rhipicephalinae</taxon>
        <taxon>Rhipicephalus</taxon>
        <taxon>Boophilus</taxon>
    </lineage>
</organism>
<evidence type="ECO:0000313" key="2">
    <source>
        <dbReference type="Proteomes" id="UP000821866"/>
    </source>
</evidence>
<proteinExistence type="predicted"/>
<keyword evidence="2" id="KW-1185">Reference proteome</keyword>
<dbReference type="EMBL" id="JABSTU010000005">
    <property type="protein sequence ID" value="KAH8029683.1"/>
    <property type="molecule type" value="Genomic_DNA"/>
</dbReference>
<evidence type="ECO:0000313" key="1">
    <source>
        <dbReference type="EMBL" id="KAH8029683.1"/>
    </source>
</evidence>
<reference evidence="1" key="1">
    <citation type="journal article" date="2020" name="Cell">
        <title>Large-Scale Comparative Analyses of Tick Genomes Elucidate Their Genetic Diversity and Vector Capacities.</title>
        <authorList>
            <consortium name="Tick Genome and Microbiome Consortium (TIGMIC)"/>
            <person name="Jia N."/>
            <person name="Wang J."/>
            <person name="Shi W."/>
            <person name="Du L."/>
            <person name="Sun Y."/>
            <person name="Zhan W."/>
            <person name="Jiang J.F."/>
            <person name="Wang Q."/>
            <person name="Zhang B."/>
            <person name="Ji P."/>
            <person name="Bell-Sakyi L."/>
            <person name="Cui X.M."/>
            <person name="Yuan T.T."/>
            <person name="Jiang B.G."/>
            <person name="Yang W.F."/>
            <person name="Lam T.T."/>
            <person name="Chang Q.C."/>
            <person name="Ding S.J."/>
            <person name="Wang X.J."/>
            <person name="Zhu J.G."/>
            <person name="Ruan X.D."/>
            <person name="Zhao L."/>
            <person name="Wei J.T."/>
            <person name="Ye R.Z."/>
            <person name="Que T.C."/>
            <person name="Du C.H."/>
            <person name="Zhou Y.H."/>
            <person name="Cheng J.X."/>
            <person name="Dai P.F."/>
            <person name="Guo W.B."/>
            <person name="Han X.H."/>
            <person name="Huang E.J."/>
            <person name="Li L.F."/>
            <person name="Wei W."/>
            <person name="Gao Y.C."/>
            <person name="Liu J.Z."/>
            <person name="Shao H.Z."/>
            <person name="Wang X."/>
            <person name="Wang C.C."/>
            <person name="Yang T.C."/>
            <person name="Huo Q.B."/>
            <person name="Li W."/>
            <person name="Chen H.Y."/>
            <person name="Chen S.E."/>
            <person name="Zhou L.G."/>
            <person name="Ni X.B."/>
            <person name="Tian J.H."/>
            <person name="Sheng Y."/>
            <person name="Liu T."/>
            <person name="Pan Y.S."/>
            <person name="Xia L.Y."/>
            <person name="Li J."/>
            <person name="Zhao F."/>
            <person name="Cao W.C."/>
        </authorList>
    </citation>
    <scope>NUCLEOTIDE SEQUENCE</scope>
    <source>
        <strain evidence="1">Rmic-2018</strain>
    </source>
</reference>
<dbReference type="AlphaFoldDB" id="A0A9J6E549"/>
<protein>
    <submittedName>
        <fullName evidence="1">Uncharacterized protein</fullName>
    </submittedName>
</protein>
<name>A0A9J6E549_RHIMP</name>